<proteinExistence type="predicted"/>
<evidence type="ECO:0000313" key="4">
    <source>
        <dbReference type="Proteomes" id="UP000035213"/>
    </source>
</evidence>
<dbReference type="PANTHER" id="PTHR43798:SF31">
    <property type="entry name" value="AB HYDROLASE SUPERFAMILY PROTEIN YCLE"/>
    <property type="match status" value="1"/>
</dbReference>
<dbReference type="GO" id="GO:0016020">
    <property type="term" value="C:membrane"/>
    <property type="evidence" value="ECO:0007669"/>
    <property type="project" value="TreeGrafter"/>
</dbReference>
<dbReference type="InterPro" id="IPR000073">
    <property type="entry name" value="AB_hydrolase_1"/>
</dbReference>
<name>A0A0G3M4G3_CHRGL</name>
<sequence length="256" mass="28576">MFYQVNDVQLFVADEGDKTPTLLFIHFWGGSSRTWKPVTDILYTKYRCVRFDQRGWGRSDKPKSGYDIRSLAEDVLALVAIMGLDDYILVGHSMGGKIAQVIAGSNPKGLRKLILVAPSPATPTILPKEMKQKMTTAYTSLENITETIEQVFKANDLSSESKQQVTEDMLHHSTASRRSWPESALGEDVSECLPNIQIPTLVIAGENDIVDSPDRLRQEVLQKIPNAEMVIIPNVGHLMMLQTPEKVAELISTFCQ</sequence>
<protein>
    <recommendedName>
        <fullName evidence="2">AB hydrolase-1 domain-containing protein</fullName>
    </recommendedName>
</protein>
<dbReference type="STRING" id="1324352.OK18_04135"/>
<dbReference type="OrthoDB" id="9773293at2"/>
<dbReference type="KEGG" id="cgn:OK18_04135"/>
<reference evidence="3 4" key="1">
    <citation type="submission" date="2014-11" db="EMBL/GenBank/DDBJ databases">
        <authorList>
            <person name="Park G.-S."/>
            <person name="Hong S.-J."/>
            <person name="Jung B.K."/>
            <person name="Khan A.R."/>
            <person name="Kwak Y."/>
            <person name="Shin J.-H."/>
        </authorList>
    </citation>
    <scope>NUCLEOTIDE SEQUENCE [LARGE SCALE GENOMIC DNA]</scope>
    <source>
        <strain evidence="3 4">DSM 27622</strain>
    </source>
</reference>
<dbReference type="GO" id="GO:0016787">
    <property type="term" value="F:hydrolase activity"/>
    <property type="evidence" value="ECO:0007669"/>
    <property type="project" value="UniProtKB-KW"/>
</dbReference>
<organism evidence="3 4">
    <name type="scientific">Chryseobacterium gallinarum</name>
    <dbReference type="NCBI Taxonomy" id="1324352"/>
    <lineage>
        <taxon>Bacteria</taxon>
        <taxon>Pseudomonadati</taxon>
        <taxon>Bacteroidota</taxon>
        <taxon>Flavobacteriia</taxon>
        <taxon>Flavobacteriales</taxon>
        <taxon>Weeksellaceae</taxon>
        <taxon>Chryseobacterium group</taxon>
        <taxon>Chryseobacterium</taxon>
    </lineage>
</organism>
<dbReference type="Pfam" id="PF12697">
    <property type="entry name" value="Abhydrolase_6"/>
    <property type="match status" value="1"/>
</dbReference>
<evidence type="ECO:0000313" key="3">
    <source>
        <dbReference type="EMBL" id="AKK71937.1"/>
    </source>
</evidence>
<keyword evidence="1" id="KW-0378">Hydrolase</keyword>
<dbReference type="Gene3D" id="3.40.50.1820">
    <property type="entry name" value="alpha/beta hydrolase"/>
    <property type="match status" value="1"/>
</dbReference>
<dbReference type="EMBL" id="CP009928">
    <property type="protein sequence ID" value="AKK71937.1"/>
    <property type="molecule type" value="Genomic_DNA"/>
</dbReference>
<dbReference type="SUPFAM" id="SSF53474">
    <property type="entry name" value="alpha/beta-Hydrolases"/>
    <property type="match status" value="1"/>
</dbReference>
<dbReference type="AlphaFoldDB" id="A0A0G3M4G3"/>
<evidence type="ECO:0000259" key="2">
    <source>
        <dbReference type="Pfam" id="PF12697"/>
    </source>
</evidence>
<dbReference type="PATRIC" id="fig|1324352.5.peg.890"/>
<dbReference type="PRINTS" id="PR00111">
    <property type="entry name" value="ABHYDROLASE"/>
</dbReference>
<dbReference type="PANTHER" id="PTHR43798">
    <property type="entry name" value="MONOACYLGLYCEROL LIPASE"/>
    <property type="match status" value="1"/>
</dbReference>
<gene>
    <name evidence="3" type="ORF">OK18_04135</name>
</gene>
<dbReference type="InterPro" id="IPR050266">
    <property type="entry name" value="AB_hydrolase_sf"/>
</dbReference>
<accession>A0A0G3M4G3</accession>
<dbReference type="InterPro" id="IPR029058">
    <property type="entry name" value="AB_hydrolase_fold"/>
</dbReference>
<feature type="domain" description="AB hydrolase-1" evidence="2">
    <location>
        <begin position="22"/>
        <end position="249"/>
    </location>
</feature>
<dbReference type="Proteomes" id="UP000035213">
    <property type="component" value="Chromosome"/>
</dbReference>
<evidence type="ECO:0000256" key="1">
    <source>
        <dbReference type="ARBA" id="ARBA00022801"/>
    </source>
</evidence>
<dbReference type="RefSeq" id="WP_049038291.1">
    <property type="nucleotide sequence ID" value="NZ_CP009928.1"/>
</dbReference>